<dbReference type="AlphaFoldDB" id="A0A1W5CV51"/>
<feature type="domain" description="DUF7708" evidence="4">
    <location>
        <begin position="174"/>
        <end position="314"/>
    </location>
</feature>
<name>A0A1W5CV51_9LECA</name>
<protein>
    <submittedName>
        <fullName evidence="6">Uncharacterized protein</fullName>
    </submittedName>
</protein>
<feature type="coiled-coil region" evidence="2">
    <location>
        <begin position="319"/>
        <end position="353"/>
    </location>
</feature>
<dbReference type="Proteomes" id="UP000192927">
    <property type="component" value="Unassembled WGS sequence"/>
</dbReference>
<evidence type="ECO:0000256" key="2">
    <source>
        <dbReference type="SAM" id="Coils"/>
    </source>
</evidence>
<dbReference type="Pfam" id="PF24883">
    <property type="entry name" value="NPHP3_N"/>
    <property type="match status" value="1"/>
</dbReference>
<dbReference type="InterPro" id="IPR056884">
    <property type="entry name" value="NPHP3-like_N"/>
</dbReference>
<evidence type="ECO:0000259" key="5">
    <source>
        <dbReference type="Pfam" id="PF24883"/>
    </source>
</evidence>
<reference evidence="7" key="1">
    <citation type="submission" date="2017-03" db="EMBL/GenBank/DDBJ databases">
        <authorList>
            <person name="Sharma R."/>
            <person name="Thines M."/>
        </authorList>
    </citation>
    <scope>NUCLEOTIDE SEQUENCE [LARGE SCALE GENOMIC DNA]</scope>
</reference>
<proteinExistence type="predicted"/>
<evidence type="ECO:0000313" key="6">
    <source>
        <dbReference type="EMBL" id="SLM34764.1"/>
    </source>
</evidence>
<evidence type="ECO:0000313" key="7">
    <source>
        <dbReference type="Proteomes" id="UP000192927"/>
    </source>
</evidence>
<feature type="region of interest" description="Disordered" evidence="3">
    <location>
        <begin position="49"/>
        <end position="69"/>
    </location>
</feature>
<dbReference type="Pfam" id="PF24809">
    <property type="entry name" value="DUF7708"/>
    <property type="match status" value="1"/>
</dbReference>
<feature type="domain" description="Nephrocystin 3-like N-terminal" evidence="5">
    <location>
        <begin position="396"/>
        <end position="570"/>
    </location>
</feature>
<dbReference type="InterPro" id="IPR056125">
    <property type="entry name" value="DUF7708"/>
</dbReference>
<evidence type="ECO:0000259" key="4">
    <source>
        <dbReference type="Pfam" id="PF24809"/>
    </source>
</evidence>
<accession>A0A1W5CV51</accession>
<keyword evidence="7" id="KW-1185">Reference proteome</keyword>
<keyword evidence="1" id="KW-0677">Repeat</keyword>
<feature type="compositionally biased region" description="Basic and acidic residues" evidence="3">
    <location>
        <begin position="1"/>
        <end position="11"/>
    </location>
</feature>
<dbReference type="EMBL" id="FWEW01000400">
    <property type="protein sequence ID" value="SLM34764.1"/>
    <property type="molecule type" value="Genomic_DNA"/>
</dbReference>
<organism evidence="6 7">
    <name type="scientific">Lasallia pustulata</name>
    <dbReference type="NCBI Taxonomy" id="136370"/>
    <lineage>
        <taxon>Eukaryota</taxon>
        <taxon>Fungi</taxon>
        <taxon>Dikarya</taxon>
        <taxon>Ascomycota</taxon>
        <taxon>Pezizomycotina</taxon>
        <taxon>Lecanoromycetes</taxon>
        <taxon>OSLEUM clade</taxon>
        <taxon>Umbilicariomycetidae</taxon>
        <taxon>Umbilicariales</taxon>
        <taxon>Umbilicariaceae</taxon>
        <taxon>Lasallia</taxon>
    </lineage>
</organism>
<evidence type="ECO:0000256" key="3">
    <source>
        <dbReference type="SAM" id="MobiDB-lite"/>
    </source>
</evidence>
<sequence>MRVRLSLEDQYTRPPPLLSNGSQPEIMAKELQTVSKRESMSLPISATLQPRAQARTVPASHNEESKEITLSGSAQGLGSWWPKNKKTKELDAALEGESEFRTWIKDNIDKRDLNGIAITTETLDSLDKQTYEMLKENIEPFYAAELLGQAGRAKSDLRVKRTKGVKKTTTRFVKFAKTFQDFLKNYSGIVDIMAQSTLPSLPGYRLMLTEIGKQSVAANKQGLETALQTAVEDLSTRLEEMAIYRKVYPDPSLGALIAKVFKGIIDFSRTAIKYYKNHGIWRSLRAAIDPHTFDDNVAKTKTLMAAVQMKAEALLAERCERIETVSNNIRSQCKNLEDELKRMRETKDSEHLTKILECLRTKTYDADEHHKQEEKYRMQLQEFAEDPKRTKMDLETLRKTDQYFNWISSKQSSLLVLSGQNERGIIESRGRCCWLSPAVIDFIDESRQNGRFLLYHLNLRHQNQMDDPTAHDIFISFAAQLLTKRPKLLRDPTEFRRLQSRLQSLDREDDIEEICDFLIHILNLLEDRSPVEIILDRIDVCSGLISEVMLMNALLRMVRSVNCTVKILVVACSTNWDITKETKSLNTRGLVEGMFATLVRNEELQDCY</sequence>
<feature type="region of interest" description="Disordered" evidence="3">
    <location>
        <begin position="1"/>
        <end position="22"/>
    </location>
</feature>
<evidence type="ECO:0000256" key="1">
    <source>
        <dbReference type="ARBA" id="ARBA00022737"/>
    </source>
</evidence>
<keyword evidence="2" id="KW-0175">Coiled coil</keyword>